<sequence>MDIFCFKNSIEGVKLKQIVLSKGICNSIEKVNNWELEQVNSQDNIKKDESNSELSNDFDLLEDENGKEKKKEENKEIGKEQGKDKNWKGFLMTILFKLERLILANFSIKFFFLKFNLKTSFVLIHYTYIF</sequence>
<accession>A0ACB0ZJ98</accession>
<dbReference type="EMBL" id="CAVMJV010000037">
    <property type="protein sequence ID" value="CAK5079046.1"/>
    <property type="molecule type" value="Genomic_DNA"/>
</dbReference>
<proteinExistence type="predicted"/>
<comment type="caution">
    <text evidence="1">The sequence shown here is derived from an EMBL/GenBank/DDBJ whole genome shotgun (WGS) entry which is preliminary data.</text>
</comment>
<organism evidence="1 2">
    <name type="scientific">Meloidogyne enterolobii</name>
    <name type="common">Root-knot nematode worm</name>
    <name type="synonym">Meloidogyne mayaguensis</name>
    <dbReference type="NCBI Taxonomy" id="390850"/>
    <lineage>
        <taxon>Eukaryota</taxon>
        <taxon>Metazoa</taxon>
        <taxon>Ecdysozoa</taxon>
        <taxon>Nematoda</taxon>
        <taxon>Chromadorea</taxon>
        <taxon>Rhabditida</taxon>
        <taxon>Tylenchina</taxon>
        <taxon>Tylenchomorpha</taxon>
        <taxon>Tylenchoidea</taxon>
        <taxon>Meloidogynidae</taxon>
        <taxon>Meloidogyninae</taxon>
        <taxon>Meloidogyne</taxon>
    </lineage>
</organism>
<reference evidence="1" key="1">
    <citation type="submission" date="2023-11" db="EMBL/GenBank/DDBJ databases">
        <authorList>
            <person name="Poullet M."/>
        </authorList>
    </citation>
    <scope>NUCLEOTIDE SEQUENCE</scope>
    <source>
        <strain evidence="1">E1834</strain>
    </source>
</reference>
<evidence type="ECO:0000313" key="1">
    <source>
        <dbReference type="EMBL" id="CAK5079046.1"/>
    </source>
</evidence>
<name>A0ACB0ZJ98_MELEN</name>
<dbReference type="Proteomes" id="UP001497535">
    <property type="component" value="Unassembled WGS sequence"/>
</dbReference>
<gene>
    <name evidence="1" type="ORF">MENTE1834_LOCUS26124</name>
</gene>
<protein>
    <submittedName>
        <fullName evidence="1">Uncharacterized protein</fullName>
    </submittedName>
</protein>
<keyword evidence="2" id="KW-1185">Reference proteome</keyword>
<evidence type="ECO:0000313" key="2">
    <source>
        <dbReference type="Proteomes" id="UP001497535"/>
    </source>
</evidence>